<dbReference type="PROSITE" id="PS51257">
    <property type="entry name" value="PROKAR_LIPOPROTEIN"/>
    <property type="match status" value="1"/>
</dbReference>
<sequence>MLLKKFRIYAIFIFLLLSCEDDKNDCSAVLCLGSPSIGMEIIADGSNVFSDGNYSLEDITMEGETALETNLHLVSDLDSAQNPILFLQNPEWAEGNYSYTLLIGNDTRFELKATFIELEAVNSSCCGNVAFLQNLEIDGTPAQMGNGIFIISLD</sequence>
<gene>
    <name evidence="1" type="ORF">HPE56_05970</name>
</gene>
<comment type="caution">
    <text evidence="1">The sequence shown here is derived from an EMBL/GenBank/DDBJ whole genome shotgun (WGS) entry which is preliminary data.</text>
</comment>
<name>A0ABR7V0U1_9FLAO</name>
<protein>
    <submittedName>
        <fullName evidence="1">Uncharacterized protein</fullName>
    </submittedName>
</protein>
<organism evidence="1 2">
    <name type="scientific">Maribacter aquimaris</name>
    <dbReference type="NCBI Taxonomy" id="2737171"/>
    <lineage>
        <taxon>Bacteria</taxon>
        <taxon>Pseudomonadati</taxon>
        <taxon>Bacteroidota</taxon>
        <taxon>Flavobacteriia</taxon>
        <taxon>Flavobacteriales</taxon>
        <taxon>Flavobacteriaceae</taxon>
        <taxon>Maribacter</taxon>
    </lineage>
</organism>
<accession>A0ABR7V0U1</accession>
<evidence type="ECO:0000313" key="1">
    <source>
        <dbReference type="EMBL" id="MBD0777331.1"/>
    </source>
</evidence>
<reference evidence="1" key="1">
    <citation type="submission" date="2020-05" db="EMBL/GenBank/DDBJ databases">
        <title>The draft genome sequence of Maribacter sp. ANRC-HE7.</title>
        <authorList>
            <person name="Mu L."/>
        </authorList>
    </citation>
    <scope>NUCLEOTIDE SEQUENCE</scope>
    <source>
        <strain evidence="1">ANRC-HE7</strain>
    </source>
</reference>
<keyword evidence="2" id="KW-1185">Reference proteome</keyword>
<evidence type="ECO:0000313" key="2">
    <source>
        <dbReference type="Proteomes" id="UP001166021"/>
    </source>
</evidence>
<dbReference type="RefSeq" id="WP_188242852.1">
    <property type="nucleotide sequence ID" value="NZ_JABTCF010000002.1"/>
</dbReference>
<dbReference type="Proteomes" id="UP001166021">
    <property type="component" value="Unassembled WGS sequence"/>
</dbReference>
<proteinExistence type="predicted"/>
<dbReference type="EMBL" id="JABTCF010000002">
    <property type="protein sequence ID" value="MBD0777331.1"/>
    <property type="molecule type" value="Genomic_DNA"/>
</dbReference>